<dbReference type="Pfam" id="PF01594">
    <property type="entry name" value="AI-2E_transport"/>
    <property type="match status" value="1"/>
</dbReference>
<dbReference type="PANTHER" id="PTHR21716">
    <property type="entry name" value="TRANSMEMBRANE PROTEIN"/>
    <property type="match status" value="1"/>
</dbReference>
<dbReference type="Proteomes" id="UP000199423">
    <property type="component" value="Unassembled WGS sequence"/>
</dbReference>
<evidence type="ECO:0000256" key="5">
    <source>
        <dbReference type="ARBA" id="ARBA00022692"/>
    </source>
</evidence>
<comment type="similarity">
    <text evidence="2">Belongs to the autoinducer-2 exporter (AI-2E) (TC 2.A.86) family.</text>
</comment>
<dbReference type="GO" id="GO:0055085">
    <property type="term" value="P:transmembrane transport"/>
    <property type="evidence" value="ECO:0007669"/>
    <property type="project" value="TreeGrafter"/>
</dbReference>
<feature type="transmembrane region" description="Helical" evidence="8">
    <location>
        <begin position="210"/>
        <end position="229"/>
    </location>
</feature>
<dbReference type="OrthoDB" id="5792512at2"/>
<dbReference type="AlphaFoldDB" id="A0A1I7NQH9"/>
<evidence type="ECO:0000256" key="3">
    <source>
        <dbReference type="ARBA" id="ARBA00022448"/>
    </source>
</evidence>
<dbReference type="STRING" id="51670.SAMN04488557_2822"/>
<keyword evidence="10" id="KW-1185">Reference proteome</keyword>
<dbReference type="RefSeq" id="WP_092868383.1">
    <property type="nucleotide sequence ID" value="NZ_FPCH01000003.1"/>
</dbReference>
<dbReference type="InterPro" id="IPR002549">
    <property type="entry name" value="AI-2E-like"/>
</dbReference>
<feature type="transmembrane region" description="Helical" evidence="8">
    <location>
        <begin position="272"/>
        <end position="295"/>
    </location>
</feature>
<evidence type="ECO:0000313" key="10">
    <source>
        <dbReference type="Proteomes" id="UP000199423"/>
    </source>
</evidence>
<evidence type="ECO:0000256" key="1">
    <source>
        <dbReference type="ARBA" id="ARBA00004651"/>
    </source>
</evidence>
<feature type="transmembrane region" description="Helical" evidence="8">
    <location>
        <begin position="7"/>
        <end position="25"/>
    </location>
</feature>
<protein>
    <submittedName>
        <fullName evidence="9">Predicted PurR-regulated permease PerM</fullName>
    </submittedName>
</protein>
<keyword evidence="6 8" id="KW-1133">Transmembrane helix</keyword>
<keyword evidence="7 8" id="KW-0472">Membrane</keyword>
<keyword evidence="4" id="KW-1003">Cell membrane</keyword>
<comment type="subcellular location">
    <subcellularLocation>
        <location evidence="1">Cell membrane</location>
        <topology evidence="1">Multi-pass membrane protein</topology>
    </subcellularLocation>
</comment>
<name>A0A1I7NQH9_9HYPH</name>
<sequence>MYFERHALFWTAAALLFAYIVQLVAPALVPFVIGLTLAYFLNPVVDAMGRAGIPRWVSAILLLAVLVCIITLMLVFLVPVLAQQVAGLVEAAPREIGRLKVTLEMAARENLGVRYPQAEAAVRSALESFTSSAPSFLGTFVQGIWNQSTAAVNFFTVVLITPVVFFYVVKDWPKMVATIDAWLPRRDADQIRALAIEIDSRISAFIRGQGVVCILLALYYAIALSLAGLDYGMLVGILTGLASFIPIFGWSLGALAAMIIAFIQYWPDLTHILIIAGVMLGGQALESGVLSPYIIGSEIGLHPVWLIFALLTFSYLFGFLGLLVAVPVSAAIGVLVRFALRAYLESSVYQGEVELTLKDKP</sequence>
<dbReference type="EMBL" id="FPCH01000003">
    <property type="protein sequence ID" value="SFV36838.1"/>
    <property type="molecule type" value="Genomic_DNA"/>
</dbReference>
<keyword evidence="3" id="KW-0813">Transport</keyword>
<evidence type="ECO:0000256" key="4">
    <source>
        <dbReference type="ARBA" id="ARBA00022475"/>
    </source>
</evidence>
<evidence type="ECO:0000256" key="2">
    <source>
        <dbReference type="ARBA" id="ARBA00009773"/>
    </source>
</evidence>
<feature type="transmembrane region" description="Helical" evidence="8">
    <location>
        <begin position="235"/>
        <end position="260"/>
    </location>
</feature>
<keyword evidence="5 8" id="KW-0812">Transmembrane</keyword>
<evidence type="ECO:0000256" key="7">
    <source>
        <dbReference type="ARBA" id="ARBA00023136"/>
    </source>
</evidence>
<dbReference type="PANTHER" id="PTHR21716:SF53">
    <property type="entry name" value="PERMEASE PERM-RELATED"/>
    <property type="match status" value="1"/>
</dbReference>
<evidence type="ECO:0000313" key="9">
    <source>
        <dbReference type="EMBL" id="SFV36838.1"/>
    </source>
</evidence>
<dbReference type="GO" id="GO:0005886">
    <property type="term" value="C:plasma membrane"/>
    <property type="evidence" value="ECO:0007669"/>
    <property type="project" value="UniProtKB-SubCell"/>
</dbReference>
<feature type="transmembrane region" description="Helical" evidence="8">
    <location>
        <begin position="56"/>
        <end position="78"/>
    </location>
</feature>
<reference evidence="10" key="1">
    <citation type="submission" date="2016-10" db="EMBL/GenBank/DDBJ databases">
        <authorList>
            <person name="Varghese N."/>
            <person name="Submissions S."/>
        </authorList>
    </citation>
    <scope>NUCLEOTIDE SEQUENCE [LARGE SCALE GENOMIC DNA]</scope>
    <source>
        <strain evidence="10">DSM 1565</strain>
    </source>
</reference>
<feature type="transmembrane region" description="Helical" evidence="8">
    <location>
        <begin position="150"/>
        <end position="169"/>
    </location>
</feature>
<accession>A0A1I7NQH9</accession>
<evidence type="ECO:0000256" key="8">
    <source>
        <dbReference type="SAM" id="Phobius"/>
    </source>
</evidence>
<feature type="transmembrane region" description="Helical" evidence="8">
    <location>
        <begin position="307"/>
        <end position="340"/>
    </location>
</feature>
<gene>
    <name evidence="9" type="ORF">SAMN04488557_2822</name>
</gene>
<evidence type="ECO:0000256" key="6">
    <source>
        <dbReference type="ARBA" id="ARBA00022989"/>
    </source>
</evidence>
<proteinExistence type="inferred from homology"/>
<organism evidence="9 10">
    <name type="scientific">Hyphomicrobium facile</name>
    <dbReference type="NCBI Taxonomy" id="51670"/>
    <lineage>
        <taxon>Bacteria</taxon>
        <taxon>Pseudomonadati</taxon>
        <taxon>Pseudomonadota</taxon>
        <taxon>Alphaproteobacteria</taxon>
        <taxon>Hyphomicrobiales</taxon>
        <taxon>Hyphomicrobiaceae</taxon>
        <taxon>Hyphomicrobium</taxon>
    </lineage>
</organism>